<keyword evidence="5" id="KW-1185">Reference proteome</keyword>
<evidence type="ECO:0000313" key="4">
    <source>
        <dbReference type="EMBL" id="KAK7262230.1"/>
    </source>
</evidence>
<sequence>MSTGLSAEQQVPPQMEQSNLYEGGDHEDAKIKKVNIEECKKEVIEECRTPTWSGNKIPIIQNCPPTPRKKRRPLATFSPRVMKRSSTTGFNYVVKPEEVESFFQSMIELTRVNKEKYLKVPSE</sequence>
<dbReference type="EMBL" id="JAYKXN010000008">
    <property type="protein sequence ID" value="KAK7262230.1"/>
    <property type="molecule type" value="Genomic_DNA"/>
</dbReference>
<dbReference type="GO" id="GO:0032875">
    <property type="term" value="P:regulation of DNA endoreduplication"/>
    <property type="evidence" value="ECO:0007669"/>
    <property type="project" value="InterPro"/>
</dbReference>
<feature type="region of interest" description="Disordered" evidence="3">
    <location>
        <begin position="55"/>
        <end position="76"/>
    </location>
</feature>
<feature type="region of interest" description="Disordered" evidence="3">
    <location>
        <begin position="1"/>
        <end position="27"/>
    </location>
</feature>
<organism evidence="4 5">
    <name type="scientific">Clitoria ternatea</name>
    <name type="common">Butterfly pea</name>
    <dbReference type="NCBI Taxonomy" id="43366"/>
    <lineage>
        <taxon>Eukaryota</taxon>
        <taxon>Viridiplantae</taxon>
        <taxon>Streptophyta</taxon>
        <taxon>Embryophyta</taxon>
        <taxon>Tracheophyta</taxon>
        <taxon>Spermatophyta</taxon>
        <taxon>Magnoliopsida</taxon>
        <taxon>eudicotyledons</taxon>
        <taxon>Gunneridae</taxon>
        <taxon>Pentapetalae</taxon>
        <taxon>rosids</taxon>
        <taxon>fabids</taxon>
        <taxon>Fabales</taxon>
        <taxon>Fabaceae</taxon>
        <taxon>Papilionoideae</taxon>
        <taxon>50 kb inversion clade</taxon>
        <taxon>NPAAA clade</taxon>
        <taxon>indigoferoid/millettioid clade</taxon>
        <taxon>Phaseoleae</taxon>
        <taxon>Clitoria</taxon>
    </lineage>
</organism>
<keyword evidence="1" id="KW-0649">Protein kinase inhibitor</keyword>
<feature type="compositionally biased region" description="Polar residues" evidence="3">
    <location>
        <begin position="1"/>
        <end position="20"/>
    </location>
</feature>
<comment type="caution">
    <text evidence="4">The sequence shown here is derived from an EMBL/GenBank/DDBJ whole genome shotgun (WGS) entry which is preliminary data.</text>
</comment>
<gene>
    <name evidence="4" type="ORF">RJT34_29793</name>
</gene>
<dbReference type="Proteomes" id="UP001359559">
    <property type="component" value="Unassembled WGS sequence"/>
</dbReference>
<evidence type="ECO:0000256" key="3">
    <source>
        <dbReference type="SAM" id="MobiDB-lite"/>
    </source>
</evidence>
<accession>A0AAN9EVW8</accession>
<reference evidence="4 5" key="1">
    <citation type="submission" date="2024-01" db="EMBL/GenBank/DDBJ databases">
        <title>The genomes of 5 underutilized Papilionoideae crops provide insights into root nodulation and disease resistance.</title>
        <authorList>
            <person name="Yuan L."/>
        </authorList>
    </citation>
    <scope>NUCLEOTIDE SEQUENCE [LARGE SCALE GENOMIC DNA]</scope>
    <source>
        <strain evidence="4">LY-2023</strain>
        <tissue evidence="4">Leaf</tissue>
    </source>
</reference>
<keyword evidence="2" id="KW-0131">Cell cycle</keyword>
<dbReference type="AlphaFoldDB" id="A0AAN9EVW8"/>
<dbReference type="PANTHER" id="PTHR33142:SF105">
    <property type="match status" value="1"/>
</dbReference>
<evidence type="ECO:0000256" key="1">
    <source>
        <dbReference type="ARBA" id="ARBA00023013"/>
    </source>
</evidence>
<evidence type="ECO:0000256" key="2">
    <source>
        <dbReference type="ARBA" id="ARBA00023306"/>
    </source>
</evidence>
<dbReference type="PANTHER" id="PTHR33142">
    <property type="entry name" value="CYCLIN-DEPENDENT PROTEIN KINASE INHIBITOR SMR13"/>
    <property type="match status" value="1"/>
</dbReference>
<protein>
    <submittedName>
        <fullName evidence="4">Uncharacterized protein</fullName>
    </submittedName>
</protein>
<dbReference type="InterPro" id="IPR040389">
    <property type="entry name" value="SMR"/>
</dbReference>
<name>A0AAN9EVW8_CLITE</name>
<dbReference type="GO" id="GO:0004860">
    <property type="term" value="F:protein kinase inhibitor activity"/>
    <property type="evidence" value="ECO:0007669"/>
    <property type="project" value="UniProtKB-KW"/>
</dbReference>
<proteinExistence type="predicted"/>
<evidence type="ECO:0000313" key="5">
    <source>
        <dbReference type="Proteomes" id="UP001359559"/>
    </source>
</evidence>